<dbReference type="GO" id="GO:0004386">
    <property type="term" value="F:helicase activity"/>
    <property type="evidence" value="ECO:0007669"/>
    <property type="project" value="UniProtKB-KW"/>
</dbReference>
<keyword evidence="1" id="KW-0067">ATP-binding</keyword>
<dbReference type="PANTHER" id="PTHR40084:SF1">
    <property type="entry name" value="PHOSPHOTRANSFERASE"/>
    <property type="match status" value="1"/>
</dbReference>
<dbReference type="STRING" id="1294263.JCM21531_1687"/>
<proteinExistence type="predicted"/>
<evidence type="ECO:0000313" key="2">
    <source>
        <dbReference type="Proteomes" id="UP000019109"/>
    </source>
</evidence>
<dbReference type="Gene3D" id="1.10.150.20">
    <property type="entry name" value="5' to 3' exonuclease, C-terminal subdomain"/>
    <property type="match status" value="1"/>
</dbReference>
<keyword evidence="1" id="KW-0378">Hydrolase</keyword>
<sequence length="196" mass="22200">MMASQLMELDGKAFISNSDAHSLSKMGREYNILEMEDPSYEEILKAFKGIDGRRIKANFGLDPKLGKYHRTYCLVCDSVIKGEAPVLKCPVSDKHRVVVGVKDRLMIIRDRENPLMEKRHPYFYQVPLEFLPKVGPKTIDRLIDFFGSEMKVLHYASYDELTKVVNEDIARNIVLSREGKLSIEAGGGGVYGKIEA</sequence>
<dbReference type="PANTHER" id="PTHR40084">
    <property type="entry name" value="PHOSPHOHYDROLASE, PHP FAMILY"/>
    <property type="match status" value="1"/>
</dbReference>
<reference evidence="1" key="1">
    <citation type="journal article" date="2014" name="Genome Announc.">
        <title>Draft Genome Sequence of Clostridium straminisolvens Strain JCM 21531T, Isolated from a Cellulose-Degrading Bacterial Community.</title>
        <authorList>
            <person name="Yuki M."/>
            <person name="Oshima K."/>
            <person name="Suda W."/>
            <person name="Sakamoto M."/>
            <person name="Kitamura K."/>
            <person name="Iida T."/>
            <person name="Hattori M."/>
            <person name="Ohkuma M."/>
        </authorList>
    </citation>
    <scope>NUCLEOTIDE SEQUENCE [LARGE SCALE GENOMIC DNA]</scope>
    <source>
        <strain evidence="1">JCM 21531</strain>
    </source>
</reference>
<dbReference type="AlphaFoldDB" id="W4V469"/>
<keyword evidence="1" id="KW-0347">Helicase</keyword>
<dbReference type="SUPFAM" id="SSF47781">
    <property type="entry name" value="RuvA domain 2-like"/>
    <property type="match status" value="1"/>
</dbReference>
<dbReference type="Proteomes" id="UP000019109">
    <property type="component" value="Unassembled WGS sequence"/>
</dbReference>
<dbReference type="EMBL" id="BAVR01000015">
    <property type="protein sequence ID" value="GAE88255.1"/>
    <property type="molecule type" value="Genomic_DNA"/>
</dbReference>
<name>W4V469_9FIRM</name>
<gene>
    <name evidence="1" type="ORF">JCM21531_1687</name>
</gene>
<evidence type="ECO:0000313" key="1">
    <source>
        <dbReference type="EMBL" id="GAE88255.1"/>
    </source>
</evidence>
<comment type="caution">
    <text evidence="1">The sequence shown here is derived from an EMBL/GenBank/DDBJ whole genome shotgun (WGS) entry which is preliminary data.</text>
</comment>
<dbReference type="InterPro" id="IPR010994">
    <property type="entry name" value="RuvA_2-like"/>
</dbReference>
<keyword evidence="1" id="KW-0547">Nucleotide-binding</keyword>
<accession>W4V469</accession>
<organism evidence="1 2">
    <name type="scientific">Acetivibrio straminisolvens JCM 21531</name>
    <dbReference type="NCBI Taxonomy" id="1294263"/>
    <lineage>
        <taxon>Bacteria</taxon>
        <taxon>Bacillati</taxon>
        <taxon>Bacillota</taxon>
        <taxon>Clostridia</taxon>
        <taxon>Eubacteriales</taxon>
        <taxon>Oscillospiraceae</taxon>
        <taxon>Acetivibrio</taxon>
    </lineage>
</organism>
<keyword evidence="2" id="KW-1185">Reference proteome</keyword>
<dbReference type="Pfam" id="PF13263">
    <property type="entry name" value="PHP_C"/>
    <property type="match status" value="1"/>
</dbReference>
<protein>
    <submittedName>
        <fullName evidence="1">DNA helicase II</fullName>
    </submittedName>
</protein>